<dbReference type="AlphaFoldDB" id="A0AAN6VQP7"/>
<keyword evidence="3" id="KW-1185">Reference proteome</keyword>
<name>A0AAN6VQP7_9PEZI</name>
<evidence type="ECO:0000259" key="1">
    <source>
        <dbReference type="Pfam" id="PF00583"/>
    </source>
</evidence>
<reference evidence="2" key="2">
    <citation type="submission" date="2023-05" db="EMBL/GenBank/DDBJ databases">
        <authorList>
            <consortium name="Lawrence Berkeley National Laboratory"/>
            <person name="Steindorff A."/>
            <person name="Hensen N."/>
            <person name="Bonometti L."/>
            <person name="Westerberg I."/>
            <person name="Brannstrom I.O."/>
            <person name="Guillou S."/>
            <person name="Cros-Aarteil S."/>
            <person name="Calhoun S."/>
            <person name="Haridas S."/>
            <person name="Kuo A."/>
            <person name="Mondo S."/>
            <person name="Pangilinan J."/>
            <person name="Riley R."/>
            <person name="Labutti K."/>
            <person name="Andreopoulos B."/>
            <person name="Lipzen A."/>
            <person name="Chen C."/>
            <person name="Yanf M."/>
            <person name="Daum C."/>
            <person name="Ng V."/>
            <person name="Clum A."/>
            <person name="Ohm R."/>
            <person name="Martin F."/>
            <person name="Silar P."/>
            <person name="Natvig D."/>
            <person name="Lalanne C."/>
            <person name="Gautier V."/>
            <person name="Ament-Velasquez S.L."/>
            <person name="Kruys A."/>
            <person name="Hutchinson M.I."/>
            <person name="Powell A.J."/>
            <person name="Barry K."/>
            <person name="Miller A.N."/>
            <person name="Grigoriev I.V."/>
            <person name="Debuchy R."/>
            <person name="Gladieux P."/>
            <person name="Thoren M.H."/>
            <person name="Johannesson H."/>
        </authorList>
    </citation>
    <scope>NUCLEOTIDE SEQUENCE</scope>
    <source>
        <strain evidence="2">CBS 538.74</strain>
    </source>
</reference>
<dbReference type="Gene3D" id="3.40.630.30">
    <property type="match status" value="1"/>
</dbReference>
<dbReference type="GO" id="GO:0016747">
    <property type="term" value="F:acyltransferase activity, transferring groups other than amino-acyl groups"/>
    <property type="evidence" value="ECO:0007669"/>
    <property type="project" value="InterPro"/>
</dbReference>
<dbReference type="CDD" id="cd04301">
    <property type="entry name" value="NAT_SF"/>
    <property type="match status" value="1"/>
</dbReference>
<dbReference type="InterPro" id="IPR016181">
    <property type="entry name" value="Acyl_CoA_acyltransferase"/>
</dbReference>
<evidence type="ECO:0000313" key="3">
    <source>
        <dbReference type="Proteomes" id="UP001302745"/>
    </source>
</evidence>
<sequence length="260" mass="28900">MTTEIFSEFQSEDITDAMLAEAAQLFSEHYGVWGTPPPGRQGGKPGSRVKLSGPRLRSQYLPAGARCSYVSVTVDGTLAGNAFACRWYYQEGRQVCWVTQLVVHRDYRERRLATRLLEKLRETDDEIFGIMSSHPAACIAISKACADFAFPHVPLEFAREHAAAVMAGSPIAYVKDAELRGSLFSMPSDEAGDLVSGVDSNFFVDHEEPLAALAWLQEEAFWPLGNLPDGHEFLLVFESSRRRRSRSLSRGRHRQVSGTS</sequence>
<dbReference type="SUPFAM" id="SSF55729">
    <property type="entry name" value="Acyl-CoA N-acyltransferases (Nat)"/>
    <property type="match status" value="1"/>
</dbReference>
<proteinExistence type="predicted"/>
<accession>A0AAN6VQP7</accession>
<comment type="caution">
    <text evidence="2">The sequence shown here is derived from an EMBL/GenBank/DDBJ whole genome shotgun (WGS) entry which is preliminary data.</text>
</comment>
<dbReference type="Pfam" id="PF00583">
    <property type="entry name" value="Acetyltransf_1"/>
    <property type="match status" value="1"/>
</dbReference>
<dbReference type="InterPro" id="IPR000182">
    <property type="entry name" value="GNAT_dom"/>
</dbReference>
<evidence type="ECO:0000313" key="2">
    <source>
        <dbReference type="EMBL" id="KAK4155547.1"/>
    </source>
</evidence>
<organism evidence="2 3">
    <name type="scientific">Chaetomidium leptoderma</name>
    <dbReference type="NCBI Taxonomy" id="669021"/>
    <lineage>
        <taxon>Eukaryota</taxon>
        <taxon>Fungi</taxon>
        <taxon>Dikarya</taxon>
        <taxon>Ascomycota</taxon>
        <taxon>Pezizomycotina</taxon>
        <taxon>Sordariomycetes</taxon>
        <taxon>Sordariomycetidae</taxon>
        <taxon>Sordariales</taxon>
        <taxon>Chaetomiaceae</taxon>
        <taxon>Chaetomidium</taxon>
    </lineage>
</organism>
<dbReference type="Proteomes" id="UP001302745">
    <property type="component" value="Unassembled WGS sequence"/>
</dbReference>
<protein>
    <submittedName>
        <fullName evidence="2">Acyl-CoA N-acyltransferase</fullName>
    </submittedName>
</protein>
<gene>
    <name evidence="2" type="ORF">C8A00DRAFT_41825</name>
</gene>
<feature type="domain" description="N-acetyltransferase" evidence="1">
    <location>
        <begin position="64"/>
        <end position="122"/>
    </location>
</feature>
<dbReference type="EMBL" id="MU856885">
    <property type="protein sequence ID" value="KAK4155547.1"/>
    <property type="molecule type" value="Genomic_DNA"/>
</dbReference>
<reference evidence="2" key="1">
    <citation type="journal article" date="2023" name="Mol. Phylogenet. Evol.">
        <title>Genome-scale phylogeny and comparative genomics of the fungal order Sordariales.</title>
        <authorList>
            <person name="Hensen N."/>
            <person name="Bonometti L."/>
            <person name="Westerberg I."/>
            <person name="Brannstrom I.O."/>
            <person name="Guillou S."/>
            <person name="Cros-Aarteil S."/>
            <person name="Calhoun S."/>
            <person name="Haridas S."/>
            <person name="Kuo A."/>
            <person name="Mondo S."/>
            <person name="Pangilinan J."/>
            <person name="Riley R."/>
            <person name="LaButti K."/>
            <person name="Andreopoulos B."/>
            <person name="Lipzen A."/>
            <person name="Chen C."/>
            <person name="Yan M."/>
            <person name="Daum C."/>
            <person name="Ng V."/>
            <person name="Clum A."/>
            <person name="Steindorff A."/>
            <person name="Ohm R.A."/>
            <person name="Martin F."/>
            <person name="Silar P."/>
            <person name="Natvig D.O."/>
            <person name="Lalanne C."/>
            <person name="Gautier V."/>
            <person name="Ament-Velasquez S.L."/>
            <person name="Kruys A."/>
            <person name="Hutchinson M.I."/>
            <person name="Powell A.J."/>
            <person name="Barry K."/>
            <person name="Miller A.N."/>
            <person name="Grigoriev I.V."/>
            <person name="Debuchy R."/>
            <person name="Gladieux P."/>
            <person name="Hiltunen Thoren M."/>
            <person name="Johannesson H."/>
        </authorList>
    </citation>
    <scope>NUCLEOTIDE SEQUENCE</scope>
    <source>
        <strain evidence="2">CBS 538.74</strain>
    </source>
</reference>